<evidence type="ECO:0000313" key="2">
    <source>
        <dbReference type="EMBL" id="VDO20214.1"/>
    </source>
</evidence>
<accession>A0A3P7U7I4</accession>
<dbReference type="AlphaFoldDB" id="A0A183F617"/>
<organism evidence="3 4">
    <name type="scientific">Heligmosomoides polygyrus</name>
    <name type="common">Parasitic roundworm</name>
    <dbReference type="NCBI Taxonomy" id="6339"/>
    <lineage>
        <taxon>Eukaryota</taxon>
        <taxon>Metazoa</taxon>
        <taxon>Ecdysozoa</taxon>
        <taxon>Nematoda</taxon>
        <taxon>Chromadorea</taxon>
        <taxon>Rhabditida</taxon>
        <taxon>Rhabditina</taxon>
        <taxon>Rhabditomorpha</taxon>
        <taxon>Strongyloidea</taxon>
        <taxon>Heligmosomidae</taxon>
        <taxon>Heligmosomoides</taxon>
    </lineage>
</organism>
<keyword evidence="3" id="KW-1185">Reference proteome</keyword>
<feature type="region of interest" description="Disordered" evidence="1">
    <location>
        <begin position="44"/>
        <end position="69"/>
    </location>
</feature>
<protein>
    <submittedName>
        <fullName evidence="4">Attacin_C domain-containing protein</fullName>
    </submittedName>
</protein>
<name>A0A183F617_HELPZ</name>
<dbReference type="WBParaSite" id="HPBE_0000160901-mRNA-1">
    <property type="protein sequence ID" value="HPBE_0000160901-mRNA-1"/>
    <property type="gene ID" value="HPBE_0000160901"/>
</dbReference>
<evidence type="ECO:0000256" key="1">
    <source>
        <dbReference type="SAM" id="MobiDB-lite"/>
    </source>
</evidence>
<reference evidence="4" key="2">
    <citation type="submission" date="2019-09" db="UniProtKB">
        <authorList>
            <consortium name="WormBaseParasite"/>
        </authorList>
    </citation>
    <scope>IDENTIFICATION</scope>
</reference>
<accession>A0A183F617</accession>
<evidence type="ECO:0000313" key="4">
    <source>
        <dbReference type="WBParaSite" id="HPBE_0000160901-mRNA-1"/>
    </source>
</evidence>
<evidence type="ECO:0000313" key="3">
    <source>
        <dbReference type="Proteomes" id="UP000050761"/>
    </source>
</evidence>
<gene>
    <name evidence="2" type="ORF">HPBE_LOCUS1610</name>
</gene>
<dbReference type="Proteomes" id="UP000050761">
    <property type="component" value="Unassembled WGS sequence"/>
</dbReference>
<reference evidence="2 3" key="1">
    <citation type="submission" date="2018-11" db="EMBL/GenBank/DDBJ databases">
        <authorList>
            <consortium name="Pathogen Informatics"/>
        </authorList>
    </citation>
    <scope>NUCLEOTIDE SEQUENCE [LARGE SCALE GENOMIC DNA]</scope>
</reference>
<dbReference type="EMBL" id="UZAH01001861">
    <property type="protein sequence ID" value="VDO20214.1"/>
    <property type="molecule type" value="Genomic_DNA"/>
</dbReference>
<sequence length="69" mass="7197">MLLVGALAENDRGMTVDEKGVRQPVGTQAGRWRSTLDQSVAAWGHGGRVDDTTFQTGRPGDTAAGANGQ</sequence>
<proteinExistence type="predicted"/>